<dbReference type="EMBL" id="CAXLJM020000075">
    <property type="protein sequence ID" value="CAL8128955.1"/>
    <property type="molecule type" value="Genomic_DNA"/>
</dbReference>
<proteinExistence type="predicted"/>
<evidence type="ECO:0000313" key="2">
    <source>
        <dbReference type="Proteomes" id="UP001642540"/>
    </source>
</evidence>
<dbReference type="InterPro" id="IPR031751">
    <property type="entry name" value="DUF4735"/>
</dbReference>
<gene>
    <name evidence="1" type="ORF">ODALV1_LOCUS22714</name>
</gene>
<dbReference type="PANTHER" id="PTHR33539:SF1">
    <property type="entry name" value="UPF0764 PROTEIN C16ORF89"/>
    <property type="match status" value="1"/>
</dbReference>
<keyword evidence="2" id="KW-1185">Reference proteome</keyword>
<dbReference type="PANTHER" id="PTHR33539">
    <property type="entry name" value="UPF0764 PROTEIN C16ORF89"/>
    <property type="match status" value="1"/>
</dbReference>
<accession>A0ABP1RIW6</accession>
<comment type="caution">
    <text evidence="1">The sequence shown here is derived from an EMBL/GenBank/DDBJ whole genome shotgun (WGS) entry which is preliminary data.</text>
</comment>
<organism evidence="1 2">
    <name type="scientific">Orchesella dallaii</name>
    <dbReference type="NCBI Taxonomy" id="48710"/>
    <lineage>
        <taxon>Eukaryota</taxon>
        <taxon>Metazoa</taxon>
        <taxon>Ecdysozoa</taxon>
        <taxon>Arthropoda</taxon>
        <taxon>Hexapoda</taxon>
        <taxon>Collembola</taxon>
        <taxon>Entomobryomorpha</taxon>
        <taxon>Entomobryoidea</taxon>
        <taxon>Orchesellidae</taxon>
        <taxon>Orchesellinae</taxon>
        <taxon>Orchesella</taxon>
    </lineage>
</organism>
<reference evidence="1 2" key="1">
    <citation type="submission" date="2024-08" db="EMBL/GenBank/DDBJ databases">
        <authorList>
            <person name="Cucini C."/>
            <person name="Frati F."/>
        </authorList>
    </citation>
    <scope>NUCLEOTIDE SEQUENCE [LARGE SCALE GENOMIC DNA]</scope>
</reference>
<dbReference type="Pfam" id="PF15882">
    <property type="entry name" value="DUF4735"/>
    <property type="match status" value="3"/>
</dbReference>
<sequence length="1085" mass="124517">MVIFTFHPVNGEVVLVFSNRFTSVSSQTSLNGTQLPDFDTLKDGLSILDLYGIDKGMNSTTENNLEIKLDQMEYVPSLCTSTKSASLKMRILDAIEQTLKFYESHIDLLPTVSDPSVGLSILKAADDKHGKLLQGTYNISDWISDICNQAVPGEKEFCEASSTKWILRNGQMWKSAKAVEDNGVEESTIGHEKEYMWGKLNGQCQLAVVTRCEVPYVCERTLYDTVPRSMYFLTHQMFQRILTEQTDCESAKQLLKEEVNDKLCSKMYQEANLISKLDYPHILRDLFSEYVAICGYMRYPNFFREDWIEKLLSWQSRSGYGCFTNDINKDAFITSDTPIVRRNTYEEIQKGSVAEEELCLPHFTTVGLSALAMSWDYMEENCSQLFEFETLQDGLSIFDLYRIDKGVNLTTENHLEIELDQMEQVPSLCTSTRSASLKMRILDVIEQTLKFYESHLDLLPTGSDPSVGLSFLKAADDKHAKLFQGTYNISDWTLNICNQAVPASEKEFCTTSSTKWALRNGQVWKSAEVVKDNGVEDSSVIGHEKEYMWGKLNGQCQLAVVTRCEVPYVCERTLYDTVPRSMYFLTHQMFQRILTEQTDCESAKRLLNEEVNDKLCSKMYQEATLISKLDYPHILRDLFSEYVAICGYMRYPNFFREDWIENLLSWQSRSGYGCFTNDINKDAFITSDTPIVRRKTYEEIQKGSGSEEELCLPHFTTVALSALAMSWDYMEENCTQLSDFDTLKDGLSILDLYGIDKGMNSTTAENNLEIELDQMEHVPSLCTSTRHASLKMRILEAIEQTLKFYESHIDLLPTVSDPSVGLSILKAADDKHGKLFQGTYNISEWISNICNQAVPGEKEFCETSSTKWILRNGQMWKSAKVVKVNEVEDLSVGHEKEYMWGKLNGQCQLAVVTRCEVPYVCERTLYDTVPRSMYFLTHQMFQRILTEQTDCESAKRLLNEEVNDKLCSKMYQEANLISKLDYPHILRDLFSEYVAICGYMRYPNFFREDWIENLLSWQSRSGYGCFTNDINKNAFITSDTPIVRRKTYEEIQKGSVAEEELCLPHFTTVGLSALAMSWDYMEENC</sequence>
<evidence type="ECO:0000313" key="1">
    <source>
        <dbReference type="EMBL" id="CAL8128955.1"/>
    </source>
</evidence>
<name>A0ABP1RIW6_9HEXA</name>
<dbReference type="Proteomes" id="UP001642540">
    <property type="component" value="Unassembled WGS sequence"/>
</dbReference>
<protein>
    <submittedName>
        <fullName evidence="1">Uncharacterized protein</fullName>
    </submittedName>
</protein>